<dbReference type="EMBL" id="JAZDWU010000002">
    <property type="protein sequence ID" value="KAL0009733.1"/>
    <property type="molecule type" value="Genomic_DNA"/>
</dbReference>
<feature type="transmembrane region" description="Helical" evidence="1">
    <location>
        <begin position="62"/>
        <end position="84"/>
    </location>
</feature>
<evidence type="ECO:0000313" key="3">
    <source>
        <dbReference type="Proteomes" id="UP001459277"/>
    </source>
</evidence>
<proteinExistence type="predicted"/>
<organism evidence="2 3">
    <name type="scientific">Lithocarpus litseifolius</name>
    <dbReference type="NCBI Taxonomy" id="425828"/>
    <lineage>
        <taxon>Eukaryota</taxon>
        <taxon>Viridiplantae</taxon>
        <taxon>Streptophyta</taxon>
        <taxon>Embryophyta</taxon>
        <taxon>Tracheophyta</taxon>
        <taxon>Spermatophyta</taxon>
        <taxon>Magnoliopsida</taxon>
        <taxon>eudicotyledons</taxon>
        <taxon>Gunneridae</taxon>
        <taxon>Pentapetalae</taxon>
        <taxon>rosids</taxon>
        <taxon>fabids</taxon>
        <taxon>Fagales</taxon>
        <taxon>Fagaceae</taxon>
        <taxon>Lithocarpus</taxon>
    </lineage>
</organism>
<evidence type="ECO:0000256" key="1">
    <source>
        <dbReference type="SAM" id="Phobius"/>
    </source>
</evidence>
<dbReference type="Proteomes" id="UP001459277">
    <property type="component" value="Unassembled WGS sequence"/>
</dbReference>
<protein>
    <submittedName>
        <fullName evidence="2">Uncharacterized protein</fullName>
    </submittedName>
</protein>
<dbReference type="AlphaFoldDB" id="A0AAW2DJ38"/>
<accession>A0AAW2DJ38</accession>
<gene>
    <name evidence="2" type="ORF">SO802_004841</name>
</gene>
<evidence type="ECO:0000313" key="2">
    <source>
        <dbReference type="EMBL" id="KAL0009733.1"/>
    </source>
</evidence>
<sequence>MARFMFNAILYNAISYSLAPAPSPSSLPHRAMSNAFLYSLAPAPSPSSFHPQHRSAKDDIKWGIEVAIGIVSLITLIVGLYVAIRNNRRNPNSGGPVDRLL</sequence>
<keyword evidence="1" id="KW-1133">Transmembrane helix</keyword>
<comment type="caution">
    <text evidence="2">The sequence shown here is derived from an EMBL/GenBank/DDBJ whole genome shotgun (WGS) entry which is preliminary data.</text>
</comment>
<keyword evidence="1" id="KW-0472">Membrane</keyword>
<reference evidence="2 3" key="1">
    <citation type="submission" date="2024-01" db="EMBL/GenBank/DDBJ databases">
        <title>A telomere-to-telomere, gap-free genome of sweet tea (Lithocarpus litseifolius).</title>
        <authorList>
            <person name="Zhou J."/>
        </authorList>
    </citation>
    <scope>NUCLEOTIDE SEQUENCE [LARGE SCALE GENOMIC DNA]</scope>
    <source>
        <strain evidence="2">Zhou-2022a</strain>
        <tissue evidence="2">Leaf</tissue>
    </source>
</reference>
<name>A0AAW2DJ38_9ROSI</name>
<keyword evidence="3" id="KW-1185">Reference proteome</keyword>
<keyword evidence="1" id="KW-0812">Transmembrane</keyword>